<evidence type="ECO:0000313" key="2">
    <source>
        <dbReference type="EMBL" id="KAK3382508.1"/>
    </source>
</evidence>
<reference evidence="2" key="2">
    <citation type="submission" date="2023-06" db="EMBL/GenBank/DDBJ databases">
        <authorList>
            <consortium name="Lawrence Berkeley National Laboratory"/>
            <person name="Haridas S."/>
            <person name="Hensen N."/>
            <person name="Bonometti L."/>
            <person name="Westerberg I."/>
            <person name="Brannstrom I.O."/>
            <person name="Guillou S."/>
            <person name="Cros-Aarteil S."/>
            <person name="Calhoun S."/>
            <person name="Kuo A."/>
            <person name="Mondo S."/>
            <person name="Pangilinan J."/>
            <person name="Riley R."/>
            <person name="Labutti K."/>
            <person name="Andreopoulos B."/>
            <person name="Lipzen A."/>
            <person name="Chen C."/>
            <person name="Yanf M."/>
            <person name="Daum C."/>
            <person name="Ng V."/>
            <person name="Clum A."/>
            <person name="Steindorff A."/>
            <person name="Ohm R."/>
            <person name="Martin F."/>
            <person name="Silar P."/>
            <person name="Natvig D."/>
            <person name="Lalanne C."/>
            <person name="Gautier V."/>
            <person name="Ament-Velasquez S.L."/>
            <person name="Kruys A."/>
            <person name="Hutchinson M.I."/>
            <person name="Powell A.J."/>
            <person name="Barry K."/>
            <person name="Miller A.N."/>
            <person name="Grigoriev I.V."/>
            <person name="Debuchy R."/>
            <person name="Gladieux P."/>
            <person name="Thoren M.H."/>
            <person name="Johannesson H."/>
        </authorList>
    </citation>
    <scope>NUCLEOTIDE SEQUENCE</scope>
    <source>
        <strain evidence="2">CBS 958.72</strain>
    </source>
</reference>
<keyword evidence="1" id="KW-0732">Signal</keyword>
<keyword evidence="3" id="KW-1185">Reference proteome</keyword>
<evidence type="ECO:0000256" key="1">
    <source>
        <dbReference type="SAM" id="SignalP"/>
    </source>
</evidence>
<accession>A0AAE0TWW8</accession>
<dbReference type="AlphaFoldDB" id="A0AAE0TWW8"/>
<protein>
    <recommendedName>
        <fullName evidence="4">Secreted protein</fullName>
    </recommendedName>
</protein>
<name>A0AAE0TWW8_9PEZI</name>
<gene>
    <name evidence="2" type="ORF">B0T24DRAFT_17160</name>
</gene>
<evidence type="ECO:0008006" key="4">
    <source>
        <dbReference type="Google" id="ProtNLM"/>
    </source>
</evidence>
<comment type="caution">
    <text evidence="2">The sequence shown here is derived from an EMBL/GenBank/DDBJ whole genome shotgun (WGS) entry which is preliminary data.</text>
</comment>
<sequence length="103" mass="12237">MRWQRHYATHLGVVLLQVLYSTYQPSIRTSVCSDSLRLRPGSATRLWEDQDETDCSGTSVFQRQQTRTANKNVTCKLMRLSRRTKQPKQWWCPLRKPDERVLR</sequence>
<reference evidence="2" key="1">
    <citation type="journal article" date="2023" name="Mol. Phylogenet. Evol.">
        <title>Genome-scale phylogeny and comparative genomics of the fungal order Sordariales.</title>
        <authorList>
            <person name="Hensen N."/>
            <person name="Bonometti L."/>
            <person name="Westerberg I."/>
            <person name="Brannstrom I.O."/>
            <person name="Guillou S."/>
            <person name="Cros-Aarteil S."/>
            <person name="Calhoun S."/>
            <person name="Haridas S."/>
            <person name="Kuo A."/>
            <person name="Mondo S."/>
            <person name="Pangilinan J."/>
            <person name="Riley R."/>
            <person name="LaButti K."/>
            <person name="Andreopoulos B."/>
            <person name="Lipzen A."/>
            <person name="Chen C."/>
            <person name="Yan M."/>
            <person name="Daum C."/>
            <person name="Ng V."/>
            <person name="Clum A."/>
            <person name="Steindorff A."/>
            <person name="Ohm R.A."/>
            <person name="Martin F."/>
            <person name="Silar P."/>
            <person name="Natvig D.O."/>
            <person name="Lalanne C."/>
            <person name="Gautier V."/>
            <person name="Ament-Velasquez S.L."/>
            <person name="Kruys A."/>
            <person name="Hutchinson M.I."/>
            <person name="Powell A.J."/>
            <person name="Barry K."/>
            <person name="Miller A.N."/>
            <person name="Grigoriev I.V."/>
            <person name="Debuchy R."/>
            <person name="Gladieux P."/>
            <person name="Hiltunen Thoren M."/>
            <person name="Johannesson H."/>
        </authorList>
    </citation>
    <scope>NUCLEOTIDE SEQUENCE</scope>
    <source>
        <strain evidence="2">CBS 958.72</strain>
    </source>
</reference>
<dbReference type="Proteomes" id="UP001287356">
    <property type="component" value="Unassembled WGS sequence"/>
</dbReference>
<evidence type="ECO:0000313" key="3">
    <source>
        <dbReference type="Proteomes" id="UP001287356"/>
    </source>
</evidence>
<feature type="chain" id="PRO_5042007064" description="Secreted protein" evidence="1">
    <location>
        <begin position="25"/>
        <end position="103"/>
    </location>
</feature>
<dbReference type="EMBL" id="JAULSN010000001">
    <property type="protein sequence ID" value="KAK3382508.1"/>
    <property type="molecule type" value="Genomic_DNA"/>
</dbReference>
<organism evidence="2 3">
    <name type="scientific">Lasiosphaeria ovina</name>
    <dbReference type="NCBI Taxonomy" id="92902"/>
    <lineage>
        <taxon>Eukaryota</taxon>
        <taxon>Fungi</taxon>
        <taxon>Dikarya</taxon>
        <taxon>Ascomycota</taxon>
        <taxon>Pezizomycotina</taxon>
        <taxon>Sordariomycetes</taxon>
        <taxon>Sordariomycetidae</taxon>
        <taxon>Sordariales</taxon>
        <taxon>Lasiosphaeriaceae</taxon>
        <taxon>Lasiosphaeria</taxon>
    </lineage>
</organism>
<proteinExistence type="predicted"/>
<feature type="signal peptide" evidence="1">
    <location>
        <begin position="1"/>
        <end position="24"/>
    </location>
</feature>